<evidence type="ECO:0000259" key="12">
    <source>
        <dbReference type="PROSITE" id="PS50873"/>
    </source>
</evidence>
<evidence type="ECO:0000256" key="4">
    <source>
        <dbReference type="ARBA" id="ARBA00022723"/>
    </source>
</evidence>
<dbReference type="GO" id="GO:0004096">
    <property type="term" value="F:catalase activity"/>
    <property type="evidence" value="ECO:0007669"/>
    <property type="project" value="InterPro"/>
</dbReference>
<comment type="caution">
    <text evidence="13">The sequence shown here is derived from an EMBL/GenBank/DDBJ whole genome shotgun (WGS) entry which is preliminary data.</text>
</comment>
<dbReference type="PROSITE" id="PS00435">
    <property type="entry name" value="PEROXIDASE_1"/>
    <property type="match status" value="1"/>
</dbReference>
<dbReference type="InterPro" id="IPR010255">
    <property type="entry name" value="Haem_peroxidase_sf"/>
</dbReference>
<dbReference type="InterPro" id="IPR019793">
    <property type="entry name" value="Peroxidases_heam-ligand_BS"/>
</dbReference>
<dbReference type="GO" id="GO:0046872">
    <property type="term" value="F:metal ion binding"/>
    <property type="evidence" value="ECO:0007669"/>
    <property type="project" value="UniProtKB-KW"/>
</dbReference>
<dbReference type="AlphaFoldDB" id="A0A9E4T0K9"/>
<feature type="domain" description="Plant heme peroxidase family profile" evidence="12">
    <location>
        <begin position="326"/>
        <end position="593"/>
    </location>
</feature>
<evidence type="ECO:0000256" key="3">
    <source>
        <dbReference type="ARBA" id="ARBA00022617"/>
    </source>
</evidence>
<organism evidence="13 14">
    <name type="scientific">Candidatus Thiodiazotropha taylori</name>
    <dbReference type="NCBI Taxonomy" id="2792791"/>
    <lineage>
        <taxon>Bacteria</taxon>
        <taxon>Pseudomonadati</taxon>
        <taxon>Pseudomonadota</taxon>
        <taxon>Gammaproteobacteria</taxon>
        <taxon>Chromatiales</taxon>
        <taxon>Sedimenticolaceae</taxon>
        <taxon>Candidatus Thiodiazotropha</taxon>
    </lineage>
</organism>
<comment type="cofactor">
    <cofactor evidence="1 11">
        <name>heme b</name>
        <dbReference type="ChEBI" id="CHEBI:60344"/>
    </cofactor>
</comment>
<dbReference type="Proteomes" id="UP000886667">
    <property type="component" value="Unassembled WGS sequence"/>
</dbReference>
<feature type="domain" description="Plant heme peroxidase family profile" evidence="12">
    <location>
        <begin position="15"/>
        <end position="293"/>
    </location>
</feature>
<dbReference type="GO" id="GO:0070301">
    <property type="term" value="P:cellular response to hydrogen peroxide"/>
    <property type="evidence" value="ECO:0007669"/>
    <property type="project" value="TreeGrafter"/>
</dbReference>
<evidence type="ECO:0000256" key="7">
    <source>
        <dbReference type="ARBA" id="ARBA00023324"/>
    </source>
</evidence>
<dbReference type="PRINTS" id="PR00458">
    <property type="entry name" value="PEROXIDASE"/>
</dbReference>
<protein>
    <recommendedName>
        <fullName evidence="11">Catalase-peroxidase</fullName>
        <ecNumber evidence="11">1.11.1.21</ecNumber>
    </recommendedName>
</protein>
<dbReference type="GO" id="GO:0042744">
    <property type="term" value="P:hydrogen peroxide catabolic process"/>
    <property type="evidence" value="ECO:0007669"/>
    <property type="project" value="UniProtKB-KW"/>
</dbReference>
<evidence type="ECO:0000256" key="6">
    <source>
        <dbReference type="ARBA" id="ARBA00023004"/>
    </source>
</evidence>
<keyword evidence="7 11" id="KW-0376">Hydrogen peroxide</keyword>
<dbReference type="SUPFAM" id="SSF48113">
    <property type="entry name" value="Heme-dependent peroxidases"/>
    <property type="match status" value="2"/>
</dbReference>
<evidence type="ECO:0000256" key="10">
    <source>
        <dbReference type="ARBA" id="ARBA00060838"/>
    </source>
</evidence>
<dbReference type="InterPro" id="IPR000763">
    <property type="entry name" value="Catalase_peroxidase"/>
</dbReference>
<dbReference type="EC" id="1.11.1.21" evidence="11"/>
<evidence type="ECO:0000313" key="13">
    <source>
        <dbReference type="EMBL" id="MCG7947850.1"/>
    </source>
</evidence>
<evidence type="ECO:0000256" key="11">
    <source>
        <dbReference type="RuleBase" id="RU003451"/>
    </source>
</evidence>
<accession>A0A9E4T0K9</accession>
<proteinExistence type="inferred from homology"/>
<dbReference type="PROSITE" id="PS50873">
    <property type="entry name" value="PEROXIDASE_4"/>
    <property type="match status" value="2"/>
</dbReference>
<evidence type="ECO:0000256" key="2">
    <source>
        <dbReference type="ARBA" id="ARBA00022559"/>
    </source>
</evidence>
<dbReference type="GO" id="GO:0005829">
    <property type="term" value="C:cytosol"/>
    <property type="evidence" value="ECO:0007669"/>
    <property type="project" value="UniProtKB-ARBA"/>
</dbReference>
<dbReference type="CDD" id="cd08200">
    <property type="entry name" value="catalase_peroxidase_2"/>
    <property type="match status" value="1"/>
</dbReference>
<comment type="catalytic activity">
    <reaction evidence="9 11">
        <text>H2O2 + AH2 = A + 2 H2O</text>
        <dbReference type="Rhea" id="RHEA:30275"/>
        <dbReference type="ChEBI" id="CHEBI:13193"/>
        <dbReference type="ChEBI" id="CHEBI:15377"/>
        <dbReference type="ChEBI" id="CHEBI:16240"/>
        <dbReference type="ChEBI" id="CHEBI:17499"/>
        <dbReference type="EC" id="1.11.1.21"/>
    </reaction>
</comment>
<dbReference type="GO" id="GO:0020037">
    <property type="term" value="F:heme binding"/>
    <property type="evidence" value="ECO:0007669"/>
    <property type="project" value="InterPro"/>
</dbReference>
<dbReference type="FunFam" id="1.10.420.10:FF:000004">
    <property type="entry name" value="Catalase-peroxidase"/>
    <property type="match status" value="1"/>
</dbReference>
<keyword evidence="4 11" id="KW-0479">Metal-binding</keyword>
<dbReference type="PANTHER" id="PTHR30555:SF0">
    <property type="entry name" value="CATALASE-PEROXIDASE"/>
    <property type="match status" value="1"/>
</dbReference>
<name>A0A9E4T0K9_9GAMM</name>
<evidence type="ECO:0000256" key="1">
    <source>
        <dbReference type="ARBA" id="ARBA00001970"/>
    </source>
</evidence>
<reference evidence="13" key="1">
    <citation type="journal article" date="2021" name="Proc. Natl. Acad. Sci. U.S.A.">
        <title>Global biogeography of chemosynthetic symbionts reveals both localized and globally distributed symbiont groups. .</title>
        <authorList>
            <person name="Osvatic J.T."/>
            <person name="Wilkins L.G.E."/>
            <person name="Leibrecht L."/>
            <person name="Leray M."/>
            <person name="Zauner S."/>
            <person name="Polzin J."/>
            <person name="Camacho Y."/>
            <person name="Gros O."/>
            <person name="van Gils J.A."/>
            <person name="Eisen J.A."/>
            <person name="Petersen J.M."/>
            <person name="Yuen B."/>
        </authorList>
    </citation>
    <scope>NUCLEOTIDE SEQUENCE</scope>
    <source>
        <strain evidence="13">MAGclacostrist064TRANS</strain>
    </source>
</reference>
<comment type="catalytic activity">
    <reaction evidence="8 11">
        <text>2 H2O2 = O2 + 2 H2O</text>
        <dbReference type="Rhea" id="RHEA:20309"/>
        <dbReference type="ChEBI" id="CHEBI:15377"/>
        <dbReference type="ChEBI" id="CHEBI:15379"/>
        <dbReference type="ChEBI" id="CHEBI:16240"/>
        <dbReference type="EC" id="1.11.1.21"/>
    </reaction>
</comment>
<dbReference type="EMBL" id="JAEPCM010000576">
    <property type="protein sequence ID" value="MCG7947850.1"/>
    <property type="molecule type" value="Genomic_DNA"/>
</dbReference>
<dbReference type="Gene3D" id="1.10.520.10">
    <property type="match status" value="2"/>
</dbReference>
<evidence type="ECO:0000256" key="5">
    <source>
        <dbReference type="ARBA" id="ARBA00023002"/>
    </source>
</evidence>
<keyword evidence="2 11" id="KW-0575">Peroxidase</keyword>
<dbReference type="Pfam" id="PF00141">
    <property type="entry name" value="peroxidase"/>
    <property type="match status" value="2"/>
</dbReference>
<dbReference type="PRINTS" id="PR00460">
    <property type="entry name" value="BPEROXIDASE"/>
</dbReference>
<keyword evidence="6 11" id="KW-0408">Iron</keyword>
<keyword evidence="5 11" id="KW-0560">Oxidoreductase</keyword>
<keyword evidence="3 11" id="KW-0349">Heme</keyword>
<comment type="similarity">
    <text evidence="10 11">Belongs to the peroxidase family. Peroxidase/catalase subfamily.</text>
</comment>
<sequence>RRLIWPVKQKYGRKISWADLMILAGNVALESMGFKTFGFAGGREDIWEPEKDIYWGTEQEWLEDKRYAGDHEALENPLAAVQMGLIYVNPEGPNGNPDPLAAAKDIRETFDRMAMNDEETVALIAGGHTFGKTHGAGDAALVGPEPEAAPIEAQGFGWQSSHGSGKAGDAITSGLEVTWTSTPTQWSNNFFWNLFGYEWELSKSPAGAHQWIPKHGAGQGSVPDAHDPERRHVPKMLTTDLALRFDPDYEKISRRFYEHPDEFADAFARAWFKLTHRDMGPRSRYLGAEVPSEELIWQDPIPAVDHELIDEQEIARLKAAILETECSISELVTTAWASASTFRGSDMRGGANGARIRLAPQKDWPVNQPDQLSRVLGVLEEVRSEFDKTVSMADMIVLAGCAAVEEAARRAGHEVTVPFTPGRMDASQEQTDVASMAVLEPEADGFRNYRKARYSVSPEEMLLDKAQLLTLTPPEMTVLVGGMRALNSNHEQSSQGLLTDRPEVLSNDFFVNLLDMQTEWQPVSGEDNLFEGRDRVSGEVRWSATRVDLVFGSNSELRALAEVYAADDSAKKFVDDFVSAWNKVMNLDRFDLN</sequence>
<dbReference type="InterPro" id="IPR002016">
    <property type="entry name" value="Haem_peroxidase"/>
</dbReference>
<evidence type="ECO:0000256" key="9">
    <source>
        <dbReference type="ARBA" id="ARBA00051651"/>
    </source>
</evidence>
<dbReference type="NCBIfam" id="TIGR00198">
    <property type="entry name" value="cat_per_HPI"/>
    <property type="match status" value="1"/>
</dbReference>
<evidence type="ECO:0000313" key="14">
    <source>
        <dbReference type="Proteomes" id="UP000886667"/>
    </source>
</evidence>
<feature type="non-terminal residue" evidence="13">
    <location>
        <position position="1"/>
    </location>
</feature>
<dbReference type="PANTHER" id="PTHR30555">
    <property type="entry name" value="HYDROPEROXIDASE I, BIFUNCTIONAL CATALASE-PEROXIDASE"/>
    <property type="match status" value="1"/>
</dbReference>
<evidence type="ECO:0000256" key="8">
    <source>
        <dbReference type="ARBA" id="ARBA00049145"/>
    </source>
</evidence>
<dbReference type="NCBIfam" id="NF011635">
    <property type="entry name" value="PRK15061.1"/>
    <property type="match status" value="1"/>
</dbReference>
<dbReference type="Gene3D" id="1.10.420.10">
    <property type="entry name" value="Peroxidase, domain 2"/>
    <property type="match status" value="2"/>
</dbReference>
<gene>
    <name evidence="13" type="primary">katG</name>
    <name evidence="13" type="ORF">JAZ07_16020</name>
</gene>
<dbReference type="FunFam" id="1.10.420.10:FF:000002">
    <property type="entry name" value="Catalase-peroxidase"/>
    <property type="match status" value="1"/>
</dbReference>